<dbReference type="EMBL" id="VUJU01005588">
    <property type="protein sequence ID" value="KAF0750804.1"/>
    <property type="molecule type" value="Genomic_DNA"/>
</dbReference>
<protein>
    <submittedName>
        <fullName evidence="1">Zinc finger MYM-type protein 1-like</fullName>
    </submittedName>
</protein>
<evidence type="ECO:0000313" key="1">
    <source>
        <dbReference type="EMBL" id="KAF0750804.1"/>
    </source>
</evidence>
<proteinExistence type="predicted"/>
<dbReference type="OrthoDB" id="10063284at2759"/>
<comment type="caution">
    <text evidence="1">The sequence shown here is derived from an EMBL/GenBank/DDBJ whole genome shotgun (WGS) entry which is preliminary data.</text>
</comment>
<dbReference type="PANTHER" id="PTHR45749">
    <property type="match status" value="1"/>
</dbReference>
<reference evidence="1 2" key="1">
    <citation type="submission" date="2019-08" db="EMBL/GenBank/DDBJ databases">
        <title>Whole genome of Aphis craccivora.</title>
        <authorList>
            <person name="Voronova N.V."/>
            <person name="Shulinski R.S."/>
            <person name="Bandarenka Y.V."/>
            <person name="Zhorov D.G."/>
            <person name="Warner D."/>
        </authorList>
    </citation>
    <scope>NUCLEOTIDE SEQUENCE [LARGE SCALE GENOMIC DNA]</scope>
    <source>
        <strain evidence="1">180601</strain>
        <tissue evidence="1">Whole Body</tissue>
    </source>
</reference>
<name>A0A6G0Y853_APHCR</name>
<gene>
    <name evidence="1" type="ORF">FWK35_00024211</name>
</gene>
<dbReference type="AlphaFoldDB" id="A0A6G0Y853"/>
<sequence length="79" mass="8872">MSSLDYNSNIPDLLKADPMAILIRYCTKLGVQERLLELKSIESHTGQSIYDVLEKFLSDVGLNIEDCRGQSYDNASNMS</sequence>
<accession>A0A6G0Y853</accession>
<dbReference type="Proteomes" id="UP000478052">
    <property type="component" value="Unassembled WGS sequence"/>
</dbReference>
<dbReference type="PANTHER" id="PTHR45749:SF23">
    <property type="entry name" value="ZINC FINGER MYM-TYPE PROTEIN 1-LIKE"/>
    <property type="match status" value="1"/>
</dbReference>
<organism evidence="1 2">
    <name type="scientific">Aphis craccivora</name>
    <name type="common">Cowpea aphid</name>
    <dbReference type="NCBI Taxonomy" id="307492"/>
    <lineage>
        <taxon>Eukaryota</taxon>
        <taxon>Metazoa</taxon>
        <taxon>Ecdysozoa</taxon>
        <taxon>Arthropoda</taxon>
        <taxon>Hexapoda</taxon>
        <taxon>Insecta</taxon>
        <taxon>Pterygota</taxon>
        <taxon>Neoptera</taxon>
        <taxon>Paraneoptera</taxon>
        <taxon>Hemiptera</taxon>
        <taxon>Sternorrhyncha</taxon>
        <taxon>Aphidomorpha</taxon>
        <taxon>Aphidoidea</taxon>
        <taxon>Aphididae</taxon>
        <taxon>Aphidini</taxon>
        <taxon>Aphis</taxon>
        <taxon>Aphis</taxon>
    </lineage>
</organism>
<keyword evidence="2" id="KW-1185">Reference proteome</keyword>
<evidence type="ECO:0000313" key="2">
    <source>
        <dbReference type="Proteomes" id="UP000478052"/>
    </source>
</evidence>
<feature type="non-terminal residue" evidence="1">
    <location>
        <position position="79"/>
    </location>
</feature>